<dbReference type="EMBL" id="JBHRXV010000011">
    <property type="protein sequence ID" value="MFC3713333.1"/>
    <property type="molecule type" value="Genomic_DNA"/>
</dbReference>
<dbReference type="RefSeq" id="WP_380861732.1">
    <property type="nucleotide sequence ID" value="NZ_JBHRXV010000011.1"/>
</dbReference>
<accession>A0ABV7XE67</accession>
<evidence type="ECO:0000313" key="2">
    <source>
        <dbReference type="Proteomes" id="UP001595615"/>
    </source>
</evidence>
<keyword evidence="2" id="KW-1185">Reference proteome</keyword>
<dbReference type="Proteomes" id="UP001595615">
    <property type="component" value="Unassembled WGS sequence"/>
</dbReference>
<evidence type="ECO:0000313" key="1">
    <source>
        <dbReference type="EMBL" id="MFC3713333.1"/>
    </source>
</evidence>
<organism evidence="1 2">
    <name type="scientific">Sphingoaurantiacus capsulatus</name>
    <dbReference type="NCBI Taxonomy" id="1771310"/>
    <lineage>
        <taxon>Bacteria</taxon>
        <taxon>Pseudomonadati</taxon>
        <taxon>Pseudomonadota</taxon>
        <taxon>Alphaproteobacteria</taxon>
        <taxon>Sphingomonadales</taxon>
        <taxon>Sphingosinicellaceae</taxon>
        <taxon>Sphingoaurantiacus</taxon>
    </lineage>
</organism>
<sequence>MQRHYRAGLAAVALLALTAAQTPPPEPEDIIVEGERLTPAQARERAIAYVEHTGISHNKESVARFVDPVCPKVIGVAPDIAARVDAKVRAIATAAGARTGKAGCKPNLAVNFVGDGDRFMRTVSARDRRQLAKLSVAEQAAMFGSGAPIRWWYSTETRGRDGGRPTDLAPAGLIIEGMPNPALPADGGEGRALSQYGSSLVSTQVARALRTASVVVDTIKADGATLDAVAAYAALVALAEMKPRAQPLPGSILGLFGTTPPRDLTRMDSAFLRELYSLPLDRKSGLQRGRIVRALESTAARR</sequence>
<name>A0ABV7XE67_9SPHN</name>
<reference evidence="2" key="1">
    <citation type="journal article" date="2019" name="Int. J. Syst. Evol. Microbiol.">
        <title>The Global Catalogue of Microorganisms (GCM) 10K type strain sequencing project: providing services to taxonomists for standard genome sequencing and annotation.</title>
        <authorList>
            <consortium name="The Broad Institute Genomics Platform"/>
            <consortium name="The Broad Institute Genome Sequencing Center for Infectious Disease"/>
            <person name="Wu L."/>
            <person name="Ma J."/>
        </authorList>
    </citation>
    <scope>NUCLEOTIDE SEQUENCE [LARGE SCALE GENOMIC DNA]</scope>
    <source>
        <strain evidence="2">KCTC 42644</strain>
    </source>
</reference>
<proteinExistence type="predicted"/>
<gene>
    <name evidence="1" type="ORF">ACFOMD_12165</name>
</gene>
<evidence type="ECO:0008006" key="3">
    <source>
        <dbReference type="Google" id="ProtNLM"/>
    </source>
</evidence>
<protein>
    <recommendedName>
        <fullName evidence="3">DUF2927 domain-containing protein</fullName>
    </recommendedName>
</protein>
<comment type="caution">
    <text evidence="1">The sequence shown here is derived from an EMBL/GenBank/DDBJ whole genome shotgun (WGS) entry which is preliminary data.</text>
</comment>